<evidence type="ECO:0000256" key="1">
    <source>
        <dbReference type="SAM" id="MobiDB-lite"/>
    </source>
</evidence>
<dbReference type="EMBL" id="JAMTCK010000005">
    <property type="protein sequence ID" value="MCP2165671.1"/>
    <property type="molecule type" value="Genomic_DNA"/>
</dbReference>
<comment type="caution">
    <text evidence="2">The sequence shown here is derived from an EMBL/GenBank/DDBJ whole genome shotgun (WGS) entry which is preliminary data.</text>
</comment>
<name>A0AAE3GCC6_9PSEU</name>
<evidence type="ECO:0000313" key="3">
    <source>
        <dbReference type="Proteomes" id="UP001206128"/>
    </source>
</evidence>
<feature type="compositionally biased region" description="Low complexity" evidence="1">
    <location>
        <begin position="30"/>
        <end position="88"/>
    </location>
</feature>
<dbReference type="AlphaFoldDB" id="A0AAE3GCC6"/>
<dbReference type="Proteomes" id="UP001206128">
    <property type="component" value="Unassembled WGS sequence"/>
</dbReference>
<evidence type="ECO:0000313" key="2">
    <source>
        <dbReference type="EMBL" id="MCP2165671.1"/>
    </source>
</evidence>
<keyword evidence="3" id="KW-1185">Reference proteome</keyword>
<feature type="region of interest" description="Disordered" evidence="1">
    <location>
        <begin position="20"/>
        <end position="90"/>
    </location>
</feature>
<proteinExistence type="predicted"/>
<sequence length="203" mass="20531">MAYLAREPTFLPLTVTATREVAQRGKPDKAASVWPTATASAAPAPSASSAPVGTSAPAGSAGSTAPAGSAGPTGSAPTAGATTSAAGVHDTDARTVHEKAEAANTAAAHCWTALLAGCDGPGRWELVDRLRELSEATSAYAGTRWWLTDGAVHRRRVAEAEGRIEEAIREGDGAEFAEAFAGYDQAVATAVVCVHSRLGSSTT</sequence>
<organism evidence="2 3">
    <name type="scientific">Goodfellowiella coeruleoviolacea</name>
    <dbReference type="NCBI Taxonomy" id="334858"/>
    <lineage>
        <taxon>Bacteria</taxon>
        <taxon>Bacillati</taxon>
        <taxon>Actinomycetota</taxon>
        <taxon>Actinomycetes</taxon>
        <taxon>Pseudonocardiales</taxon>
        <taxon>Pseudonocardiaceae</taxon>
        <taxon>Goodfellowiella</taxon>
    </lineage>
</organism>
<protein>
    <submittedName>
        <fullName evidence="2">Uncharacterized protein</fullName>
    </submittedName>
</protein>
<reference evidence="2" key="1">
    <citation type="submission" date="2022-06" db="EMBL/GenBank/DDBJ databases">
        <title>Genomic Encyclopedia of Archaeal and Bacterial Type Strains, Phase II (KMG-II): from individual species to whole genera.</title>
        <authorList>
            <person name="Goeker M."/>
        </authorList>
    </citation>
    <scope>NUCLEOTIDE SEQUENCE</scope>
    <source>
        <strain evidence="2">DSM 43935</strain>
    </source>
</reference>
<gene>
    <name evidence="2" type="ORF">LX83_002529</name>
</gene>
<accession>A0AAE3GCC6</accession>